<dbReference type="EMBL" id="JX412785">
    <property type="protein sequence ID" value="ALO76802.1"/>
    <property type="molecule type" value="Genomic_DNA"/>
</dbReference>
<dbReference type="GO" id="GO:0015986">
    <property type="term" value="P:proton motive force-driven ATP synthesis"/>
    <property type="evidence" value="ECO:0007669"/>
    <property type="project" value="InterPro"/>
</dbReference>
<reference evidence="14" key="1">
    <citation type="submission" date="2012-06" db="EMBL/GenBank/DDBJ databases">
        <title>Mitogenomics of the Coleoptera under dense taxon sampling.</title>
        <authorList>
            <person name="Timmermans M.J.T.N."/>
            <person name="Lim J."/>
            <person name="Dodsworth S."/>
            <person name="Haran J."/>
            <person name="Ahrens D."/>
            <person name="Bocak L."/>
            <person name="London A."/>
            <person name="Culverwell L."/>
            <person name="Vogler A.P."/>
        </authorList>
    </citation>
    <scope>NUCLEOTIDE SEQUENCE</scope>
</reference>
<evidence type="ECO:0000256" key="3">
    <source>
        <dbReference type="ARBA" id="ARBA00011291"/>
    </source>
</evidence>
<sequence length="52" mass="6647">MPQMAPMNWFYLFIMFLSTFIMFNSFNYFLFMKMKSKMMNFKMNKNSMNWKW</sequence>
<feature type="transmembrane region" description="Helical" evidence="13">
    <location>
        <begin position="12"/>
        <end position="31"/>
    </location>
</feature>
<dbReference type="GO" id="GO:0015078">
    <property type="term" value="F:proton transmembrane transporter activity"/>
    <property type="evidence" value="ECO:0007669"/>
    <property type="project" value="InterPro"/>
</dbReference>
<dbReference type="GO" id="GO:0031966">
    <property type="term" value="C:mitochondrial membrane"/>
    <property type="evidence" value="ECO:0007669"/>
    <property type="project" value="UniProtKB-SubCell"/>
</dbReference>
<keyword evidence="7 12" id="KW-0375">Hydrogen ion transport</keyword>
<evidence type="ECO:0000256" key="6">
    <source>
        <dbReference type="ARBA" id="ARBA00022692"/>
    </source>
</evidence>
<geneLocation type="mitochondrion" evidence="14"/>
<keyword evidence="9 12" id="KW-0406">Ion transport</keyword>
<comment type="similarity">
    <text evidence="2 12">Belongs to the ATPase protein 8 family.</text>
</comment>
<evidence type="ECO:0000256" key="12">
    <source>
        <dbReference type="RuleBase" id="RU003661"/>
    </source>
</evidence>
<keyword evidence="4 12" id="KW-0813">Transport</keyword>
<evidence type="ECO:0000256" key="13">
    <source>
        <dbReference type="SAM" id="Phobius"/>
    </source>
</evidence>
<keyword evidence="6 12" id="KW-0812">Transmembrane</keyword>
<evidence type="ECO:0000256" key="1">
    <source>
        <dbReference type="ARBA" id="ARBA00004304"/>
    </source>
</evidence>
<organism evidence="14">
    <name type="scientific">Scirtidae sp. GENSP01</name>
    <dbReference type="NCBI Taxonomy" id="1205580"/>
    <lineage>
        <taxon>Eukaryota</taxon>
        <taxon>Metazoa</taxon>
        <taxon>Ecdysozoa</taxon>
        <taxon>Arthropoda</taxon>
        <taxon>Hexapoda</taxon>
        <taxon>Insecta</taxon>
        <taxon>Pterygota</taxon>
        <taxon>Neoptera</taxon>
        <taxon>Endopterygota</taxon>
        <taxon>Coleoptera</taxon>
        <taxon>Polyphaga</taxon>
        <taxon>Elateriformia</taxon>
        <taxon>Scirtoidea</taxon>
        <taxon>Scirtidae</taxon>
    </lineage>
</organism>
<dbReference type="InterPro" id="IPR001421">
    <property type="entry name" value="ATP8_metazoa"/>
</dbReference>
<name>A0A0S2MQ72_9COLE</name>
<dbReference type="Pfam" id="PF00895">
    <property type="entry name" value="ATP-synt_8"/>
    <property type="match status" value="1"/>
</dbReference>
<evidence type="ECO:0000256" key="5">
    <source>
        <dbReference type="ARBA" id="ARBA00022547"/>
    </source>
</evidence>
<evidence type="ECO:0000256" key="11">
    <source>
        <dbReference type="ARBA" id="ARBA00023136"/>
    </source>
</evidence>
<dbReference type="AlphaFoldDB" id="A0A0S2MQ72"/>
<keyword evidence="8 13" id="KW-1133">Transmembrane helix</keyword>
<evidence type="ECO:0000256" key="8">
    <source>
        <dbReference type="ARBA" id="ARBA00022989"/>
    </source>
</evidence>
<keyword evidence="10 12" id="KW-0496">Mitochondrion</keyword>
<keyword evidence="11 13" id="KW-0472">Membrane</keyword>
<keyword evidence="5 12" id="KW-0138">CF(0)</keyword>
<dbReference type="GO" id="GO:0045259">
    <property type="term" value="C:proton-transporting ATP synthase complex"/>
    <property type="evidence" value="ECO:0007669"/>
    <property type="project" value="UniProtKB-KW"/>
</dbReference>
<evidence type="ECO:0000256" key="4">
    <source>
        <dbReference type="ARBA" id="ARBA00022448"/>
    </source>
</evidence>
<accession>A0A0S2MQ72</accession>
<evidence type="ECO:0000256" key="10">
    <source>
        <dbReference type="ARBA" id="ARBA00023128"/>
    </source>
</evidence>
<evidence type="ECO:0000313" key="14">
    <source>
        <dbReference type="EMBL" id="ALO76802.1"/>
    </source>
</evidence>
<evidence type="ECO:0000256" key="2">
    <source>
        <dbReference type="ARBA" id="ARBA00008892"/>
    </source>
</evidence>
<evidence type="ECO:0000256" key="9">
    <source>
        <dbReference type="ARBA" id="ARBA00023065"/>
    </source>
</evidence>
<comment type="subcellular location">
    <subcellularLocation>
        <location evidence="1 12">Mitochondrion membrane</location>
        <topology evidence="1 12">Single-pass membrane protein</topology>
    </subcellularLocation>
</comment>
<protein>
    <recommendedName>
        <fullName evidence="12">ATP synthase complex subunit 8</fullName>
    </recommendedName>
</protein>
<evidence type="ECO:0000256" key="7">
    <source>
        <dbReference type="ARBA" id="ARBA00022781"/>
    </source>
</evidence>
<proteinExistence type="inferred from homology"/>
<comment type="subunit">
    <text evidence="3">F-type ATPases have 2 components, CF(1) - the catalytic core - and CF(0) - the membrane proton channel.</text>
</comment>
<gene>
    <name evidence="14" type="primary">atp8</name>
</gene>